<comment type="caution">
    <text evidence="2">The sequence shown here is derived from an EMBL/GenBank/DDBJ whole genome shotgun (WGS) entry which is preliminary data.</text>
</comment>
<keyword evidence="3" id="KW-1185">Reference proteome</keyword>
<protein>
    <submittedName>
        <fullName evidence="2">Uncharacterized protein</fullName>
    </submittedName>
</protein>
<organism evidence="2 3">
    <name type="scientific">Chlamydomonas incerta</name>
    <dbReference type="NCBI Taxonomy" id="51695"/>
    <lineage>
        <taxon>Eukaryota</taxon>
        <taxon>Viridiplantae</taxon>
        <taxon>Chlorophyta</taxon>
        <taxon>core chlorophytes</taxon>
        <taxon>Chlorophyceae</taxon>
        <taxon>CS clade</taxon>
        <taxon>Chlamydomonadales</taxon>
        <taxon>Chlamydomonadaceae</taxon>
        <taxon>Chlamydomonas</taxon>
    </lineage>
</organism>
<reference evidence="2" key="1">
    <citation type="journal article" date="2020" name="bioRxiv">
        <title>Comparative genomics of Chlamydomonas.</title>
        <authorList>
            <person name="Craig R.J."/>
            <person name="Hasan A.R."/>
            <person name="Ness R.W."/>
            <person name="Keightley P.D."/>
        </authorList>
    </citation>
    <scope>NUCLEOTIDE SEQUENCE</scope>
    <source>
        <strain evidence="2">SAG 7.73</strain>
    </source>
</reference>
<dbReference type="OrthoDB" id="539383at2759"/>
<evidence type="ECO:0000256" key="1">
    <source>
        <dbReference type="SAM" id="Coils"/>
    </source>
</evidence>
<gene>
    <name evidence="2" type="ORF">HXX76_008529</name>
</gene>
<dbReference type="EMBL" id="JAEHOC010000020">
    <property type="protein sequence ID" value="KAG2432795.1"/>
    <property type="molecule type" value="Genomic_DNA"/>
</dbReference>
<proteinExistence type="predicted"/>
<sequence length="217" mass="23249">MLEQAFNAAVGSDIDGTEVAAAAAQVLSRFRAGLEVQVAEAQKLLEAGGAEELQRYDALPGMIKQLCAGSRAAAGLRAKLVVLEQEEEAWLQLQAKYPDAALAAALDSKRTVADEAAAAAVPRICLDDVCAEQRRADMQLGFQVEALSTMLDKAEQLVEQAQQACSLLQAEYHRENFQAYVHVNSPQMLVKILSQAAPVASMLDFVPASQLSQQAHA</sequence>
<accession>A0A835T5F1</accession>
<keyword evidence="1" id="KW-0175">Coiled coil</keyword>
<name>A0A835T5F1_CHLIN</name>
<dbReference type="Proteomes" id="UP000650467">
    <property type="component" value="Unassembled WGS sequence"/>
</dbReference>
<dbReference type="AlphaFoldDB" id="A0A835T5F1"/>
<feature type="coiled-coil region" evidence="1">
    <location>
        <begin position="144"/>
        <end position="171"/>
    </location>
</feature>
<evidence type="ECO:0000313" key="3">
    <source>
        <dbReference type="Proteomes" id="UP000650467"/>
    </source>
</evidence>
<evidence type="ECO:0000313" key="2">
    <source>
        <dbReference type="EMBL" id="KAG2432795.1"/>
    </source>
</evidence>